<evidence type="ECO:0000256" key="1">
    <source>
        <dbReference type="ARBA" id="ARBA00022801"/>
    </source>
</evidence>
<organism evidence="7 8">
    <name type="scientific">Actinidia chinensis var. chinensis</name>
    <name type="common">Chinese soft-hair kiwi</name>
    <dbReference type="NCBI Taxonomy" id="1590841"/>
    <lineage>
        <taxon>Eukaryota</taxon>
        <taxon>Viridiplantae</taxon>
        <taxon>Streptophyta</taxon>
        <taxon>Embryophyta</taxon>
        <taxon>Tracheophyta</taxon>
        <taxon>Spermatophyta</taxon>
        <taxon>Magnoliopsida</taxon>
        <taxon>eudicotyledons</taxon>
        <taxon>Gunneridae</taxon>
        <taxon>Pentapetalae</taxon>
        <taxon>asterids</taxon>
        <taxon>Ericales</taxon>
        <taxon>Actinidiaceae</taxon>
        <taxon>Actinidia</taxon>
    </lineage>
</organism>
<dbReference type="PROSITE" id="PS50137">
    <property type="entry name" value="DS_RBD"/>
    <property type="match status" value="1"/>
</dbReference>
<dbReference type="EMBL" id="NKQK01000011">
    <property type="protein sequence ID" value="PSS17568.1"/>
    <property type="molecule type" value="Genomic_DNA"/>
</dbReference>
<dbReference type="InterPro" id="IPR014720">
    <property type="entry name" value="dsRBD_dom"/>
</dbReference>
<dbReference type="InParanoid" id="A0A2R6QYV3"/>
<dbReference type="GO" id="GO:0003723">
    <property type="term" value="F:RNA binding"/>
    <property type="evidence" value="ECO:0007669"/>
    <property type="project" value="UniProtKB-UniRule"/>
</dbReference>
<proteinExistence type="predicted"/>
<comment type="caution">
    <text evidence="7">The sequence shown here is derived from an EMBL/GenBank/DDBJ whole genome shotgun (WGS) entry which is preliminary data.</text>
</comment>
<dbReference type="GO" id="GO:0005634">
    <property type="term" value="C:nucleus"/>
    <property type="evidence" value="ECO:0007669"/>
    <property type="project" value="TreeGrafter"/>
</dbReference>
<dbReference type="PANTHER" id="PTHR14950">
    <property type="entry name" value="DICER-RELATED"/>
    <property type="match status" value="1"/>
</dbReference>
<dbReference type="Gene3D" id="1.10.1520.10">
    <property type="entry name" value="Ribonuclease III domain"/>
    <property type="match status" value="1"/>
</dbReference>
<accession>A0A2R6QYV3</accession>
<dbReference type="Proteomes" id="UP000241394">
    <property type="component" value="Chromosome LG11"/>
</dbReference>
<reference evidence="7 8" key="1">
    <citation type="submission" date="2017-07" db="EMBL/GenBank/DDBJ databases">
        <title>An improved, manually edited Actinidia chinensis var. chinensis (kiwifruit) genome highlights the challenges associated with draft genomes and gene prediction in plants.</title>
        <authorList>
            <person name="Pilkington S."/>
            <person name="Crowhurst R."/>
            <person name="Hilario E."/>
            <person name="Nardozza S."/>
            <person name="Fraser L."/>
            <person name="Peng Y."/>
            <person name="Gunaseelan K."/>
            <person name="Simpson R."/>
            <person name="Tahir J."/>
            <person name="Deroles S."/>
            <person name="Templeton K."/>
            <person name="Luo Z."/>
            <person name="Davy M."/>
            <person name="Cheng C."/>
            <person name="Mcneilage M."/>
            <person name="Scaglione D."/>
            <person name="Liu Y."/>
            <person name="Zhang Q."/>
            <person name="Datson P."/>
            <person name="De Silva N."/>
            <person name="Gardiner S."/>
            <person name="Bassett H."/>
            <person name="Chagne D."/>
            <person name="Mccallum J."/>
            <person name="Dzierzon H."/>
            <person name="Deng C."/>
            <person name="Wang Y.-Y."/>
            <person name="Barron N."/>
            <person name="Manako K."/>
            <person name="Bowen J."/>
            <person name="Foster T."/>
            <person name="Erridge Z."/>
            <person name="Tiffin H."/>
            <person name="Waite C."/>
            <person name="Davies K."/>
            <person name="Grierson E."/>
            <person name="Laing W."/>
            <person name="Kirk R."/>
            <person name="Chen X."/>
            <person name="Wood M."/>
            <person name="Montefiori M."/>
            <person name="Brummell D."/>
            <person name="Schwinn K."/>
            <person name="Catanach A."/>
            <person name="Fullerton C."/>
            <person name="Li D."/>
            <person name="Meiyalaghan S."/>
            <person name="Nieuwenhuizen N."/>
            <person name="Read N."/>
            <person name="Prakash R."/>
            <person name="Hunter D."/>
            <person name="Zhang H."/>
            <person name="Mckenzie M."/>
            <person name="Knabel M."/>
            <person name="Harris A."/>
            <person name="Allan A."/>
            <person name="Chen A."/>
            <person name="Janssen B."/>
            <person name="Plunkett B."/>
            <person name="Dwamena C."/>
            <person name="Voogd C."/>
            <person name="Leif D."/>
            <person name="Lafferty D."/>
            <person name="Souleyre E."/>
            <person name="Varkonyi-Gasic E."/>
            <person name="Gambi F."/>
            <person name="Hanley J."/>
            <person name="Yao J.-L."/>
            <person name="Cheung J."/>
            <person name="David K."/>
            <person name="Warren B."/>
            <person name="Marsh K."/>
            <person name="Snowden K."/>
            <person name="Lin-Wang K."/>
            <person name="Brian L."/>
            <person name="Martinez-Sanchez M."/>
            <person name="Wang M."/>
            <person name="Ileperuma N."/>
            <person name="Macnee N."/>
            <person name="Campin R."/>
            <person name="Mcatee P."/>
            <person name="Drummond R."/>
            <person name="Espley R."/>
            <person name="Ireland H."/>
            <person name="Wu R."/>
            <person name="Atkinson R."/>
            <person name="Karunairetnam S."/>
            <person name="Bulley S."/>
            <person name="Chunkath S."/>
            <person name="Hanley Z."/>
            <person name="Storey R."/>
            <person name="Thrimawithana A."/>
            <person name="Thomson S."/>
            <person name="David C."/>
            <person name="Testolin R."/>
        </authorList>
    </citation>
    <scope>NUCLEOTIDE SEQUENCE [LARGE SCALE GENOMIC DNA]</scope>
    <source>
        <strain evidence="8">cv. Red5</strain>
        <tissue evidence="7">Young leaf</tissue>
    </source>
</reference>
<name>A0A2R6QYV3_ACTCC</name>
<dbReference type="AlphaFoldDB" id="A0A2R6QYV3"/>
<dbReference type="SUPFAM" id="SSF69065">
    <property type="entry name" value="RNase III domain-like"/>
    <property type="match status" value="1"/>
</dbReference>
<dbReference type="Gramene" id="PSS17568">
    <property type="protein sequence ID" value="PSS17568"/>
    <property type="gene ID" value="CEY00_Acc12355"/>
</dbReference>
<keyword evidence="8" id="KW-1185">Reference proteome</keyword>
<evidence type="ECO:0000313" key="8">
    <source>
        <dbReference type="Proteomes" id="UP000241394"/>
    </source>
</evidence>
<dbReference type="PROSITE" id="PS50142">
    <property type="entry name" value="RNASE_3_2"/>
    <property type="match status" value="1"/>
</dbReference>
<evidence type="ECO:0000259" key="6">
    <source>
        <dbReference type="PROSITE" id="PS50142"/>
    </source>
</evidence>
<sequence length="332" mass="37357">MHGVYDESRGLVGGWMRCEVSCRRRVKTKVVGCATEPIKAWAHQIEIWNTLSEVRNNQLKVLEHHRSQIKLRTGQSEPGLSRSRSETTNWRSSNTGKVKSRGRRRVRNLRRGWPEFVVPKGGTTTQIDLGELTDLRLASVNNDNFAHAAVKRDLHQHLQHCSGFLLGQITEYVKSVADSQATKPFQSVNAPKAVGDVVESITGAILIDTKLNLDYVWRIFKPLLSPIVTPDKLELPHLRELIELSDSLGYFIKETCIKNEGMVHAELRLQLKDVLLGEGFGHNRKSAKGQAAVHLLKDLENRRISSSKRRKQGPDRVGVPCTQTWVTIASAK</sequence>
<evidence type="ECO:0000256" key="4">
    <source>
        <dbReference type="SAM" id="MobiDB-lite"/>
    </source>
</evidence>
<dbReference type="GO" id="GO:0005737">
    <property type="term" value="C:cytoplasm"/>
    <property type="evidence" value="ECO:0007669"/>
    <property type="project" value="TreeGrafter"/>
</dbReference>
<dbReference type="Pfam" id="PF00636">
    <property type="entry name" value="Ribonuclease_3"/>
    <property type="match status" value="1"/>
</dbReference>
<dbReference type="PANTHER" id="PTHR14950:SF46">
    <property type="entry name" value="ENDORIBONUCLEASE DICER HOMOLOG 3"/>
    <property type="match status" value="1"/>
</dbReference>
<dbReference type="SUPFAM" id="SSF54768">
    <property type="entry name" value="dsRNA-binding domain-like"/>
    <property type="match status" value="1"/>
</dbReference>
<evidence type="ECO:0000256" key="3">
    <source>
        <dbReference type="PROSITE-ProRule" id="PRU00266"/>
    </source>
</evidence>
<dbReference type="GO" id="GO:0030422">
    <property type="term" value="P:siRNA processing"/>
    <property type="evidence" value="ECO:0007669"/>
    <property type="project" value="TreeGrafter"/>
</dbReference>
<evidence type="ECO:0000313" key="7">
    <source>
        <dbReference type="EMBL" id="PSS17568.1"/>
    </source>
</evidence>
<gene>
    <name evidence="7" type="ORF">CEY00_Acc12355</name>
</gene>
<feature type="domain" description="RNase III" evidence="6">
    <location>
        <begin position="126"/>
        <end position="210"/>
    </location>
</feature>
<evidence type="ECO:0000256" key="2">
    <source>
        <dbReference type="ARBA" id="ARBA00022884"/>
    </source>
</evidence>
<evidence type="ECO:0000259" key="5">
    <source>
        <dbReference type="PROSITE" id="PS50137"/>
    </source>
</evidence>
<dbReference type="CDD" id="cd00593">
    <property type="entry name" value="RIBOc"/>
    <property type="match status" value="1"/>
</dbReference>
<dbReference type="OrthoDB" id="1429673at2759"/>
<dbReference type="InterPro" id="IPR000999">
    <property type="entry name" value="RNase_III_dom"/>
</dbReference>
<dbReference type="STRING" id="1590841.A0A2R6QYV3"/>
<keyword evidence="1" id="KW-0378">Hydrolase</keyword>
<feature type="domain" description="DRBM" evidence="5">
    <location>
        <begin position="276"/>
        <end position="301"/>
    </location>
</feature>
<feature type="compositionally biased region" description="Polar residues" evidence="4">
    <location>
        <begin position="86"/>
        <end position="97"/>
    </location>
</feature>
<dbReference type="GO" id="GO:0004525">
    <property type="term" value="F:ribonuclease III activity"/>
    <property type="evidence" value="ECO:0007669"/>
    <property type="project" value="InterPro"/>
</dbReference>
<reference evidence="8" key="2">
    <citation type="journal article" date="2018" name="BMC Genomics">
        <title>A manually annotated Actinidia chinensis var. chinensis (kiwifruit) genome highlights the challenges associated with draft genomes and gene prediction in plants.</title>
        <authorList>
            <person name="Pilkington S.M."/>
            <person name="Crowhurst R."/>
            <person name="Hilario E."/>
            <person name="Nardozza S."/>
            <person name="Fraser L."/>
            <person name="Peng Y."/>
            <person name="Gunaseelan K."/>
            <person name="Simpson R."/>
            <person name="Tahir J."/>
            <person name="Deroles S.C."/>
            <person name="Templeton K."/>
            <person name="Luo Z."/>
            <person name="Davy M."/>
            <person name="Cheng C."/>
            <person name="McNeilage M."/>
            <person name="Scaglione D."/>
            <person name="Liu Y."/>
            <person name="Zhang Q."/>
            <person name="Datson P."/>
            <person name="De Silva N."/>
            <person name="Gardiner S.E."/>
            <person name="Bassett H."/>
            <person name="Chagne D."/>
            <person name="McCallum J."/>
            <person name="Dzierzon H."/>
            <person name="Deng C."/>
            <person name="Wang Y.Y."/>
            <person name="Barron L."/>
            <person name="Manako K."/>
            <person name="Bowen J."/>
            <person name="Foster T.M."/>
            <person name="Erridge Z.A."/>
            <person name="Tiffin H."/>
            <person name="Waite C.N."/>
            <person name="Davies K.M."/>
            <person name="Grierson E.P."/>
            <person name="Laing W.A."/>
            <person name="Kirk R."/>
            <person name="Chen X."/>
            <person name="Wood M."/>
            <person name="Montefiori M."/>
            <person name="Brummell D.A."/>
            <person name="Schwinn K.E."/>
            <person name="Catanach A."/>
            <person name="Fullerton C."/>
            <person name="Li D."/>
            <person name="Meiyalaghan S."/>
            <person name="Nieuwenhuizen N."/>
            <person name="Read N."/>
            <person name="Prakash R."/>
            <person name="Hunter D."/>
            <person name="Zhang H."/>
            <person name="McKenzie M."/>
            <person name="Knabel M."/>
            <person name="Harris A."/>
            <person name="Allan A.C."/>
            <person name="Gleave A."/>
            <person name="Chen A."/>
            <person name="Janssen B.J."/>
            <person name="Plunkett B."/>
            <person name="Ampomah-Dwamena C."/>
            <person name="Voogd C."/>
            <person name="Leif D."/>
            <person name="Lafferty D."/>
            <person name="Souleyre E.J.F."/>
            <person name="Varkonyi-Gasic E."/>
            <person name="Gambi F."/>
            <person name="Hanley J."/>
            <person name="Yao J.L."/>
            <person name="Cheung J."/>
            <person name="David K.M."/>
            <person name="Warren B."/>
            <person name="Marsh K."/>
            <person name="Snowden K.C."/>
            <person name="Lin-Wang K."/>
            <person name="Brian L."/>
            <person name="Martinez-Sanchez M."/>
            <person name="Wang M."/>
            <person name="Ileperuma N."/>
            <person name="Macnee N."/>
            <person name="Campin R."/>
            <person name="McAtee P."/>
            <person name="Drummond R.S.M."/>
            <person name="Espley R.V."/>
            <person name="Ireland H.S."/>
            <person name="Wu R."/>
            <person name="Atkinson R.G."/>
            <person name="Karunairetnam S."/>
            <person name="Bulley S."/>
            <person name="Chunkath S."/>
            <person name="Hanley Z."/>
            <person name="Storey R."/>
            <person name="Thrimawithana A.H."/>
            <person name="Thomson S."/>
            <person name="David C."/>
            <person name="Testolin R."/>
            <person name="Huang H."/>
            <person name="Hellens R.P."/>
            <person name="Schaffer R.J."/>
        </authorList>
    </citation>
    <scope>NUCLEOTIDE SEQUENCE [LARGE SCALE GENOMIC DNA]</scope>
    <source>
        <strain evidence="8">cv. Red5</strain>
    </source>
</reference>
<feature type="region of interest" description="Disordered" evidence="4">
    <location>
        <begin position="70"/>
        <end position="104"/>
    </location>
</feature>
<protein>
    <submittedName>
        <fullName evidence="7">Endoribonuclease</fullName>
    </submittedName>
</protein>
<dbReference type="InterPro" id="IPR036389">
    <property type="entry name" value="RNase_III_sf"/>
</dbReference>
<keyword evidence="2 3" id="KW-0694">RNA-binding</keyword>